<evidence type="ECO:0000313" key="4">
    <source>
        <dbReference type="Proteomes" id="UP000185783"/>
    </source>
</evidence>
<comment type="caution">
    <text evidence="3">The sequence shown here is derived from an EMBL/GenBank/DDBJ whole genome shotgun (WGS) entry which is preliminary data.</text>
</comment>
<feature type="domain" description="KANL3/Tex30 alpha/beta hydrolase-like" evidence="2">
    <location>
        <begin position="122"/>
        <end position="228"/>
    </location>
</feature>
<dbReference type="Gene3D" id="3.40.50.1820">
    <property type="entry name" value="alpha/beta hydrolase"/>
    <property type="match status" value="1"/>
</dbReference>
<gene>
    <name evidence="3" type="ORF">A3843_13840</name>
</gene>
<name>A0A1U7JF43_9HYPH</name>
<evidence type="ECO:0000259" key="2">
    <source>
        <dbReference type="Pfam" id="PF20408"/>
    </source>
</evidence>
<feature type="compositionally biased region" description="Basic and acidic residues" evidence="1">
    <location>
        <begin position="257"/>
        <end position="275"/>
    </location>
</feature>
<sequence>MDRLVVSHGGGCHLRLLAGNADGLRNVLVVGRSNRSFRSIQIDRLAAQMRDWGFAVWRLEPQPTPPKEGAAIPPGSHGSACSSMMTAMSSAVSRCIPKVFGYYPSWADYLSPSYAQVIERRDEVQSMLDQFPVSARFLLLGHSMGARVGTYLDRQSRVSGHVGFGYPFQHPEEGPALSRVYHLRKLKVPTLIIQGRNDAYGGEEVARTYRFNPSISFLFVEDDHSYNSACSNLTWQITTRVGAFIAETQGGLPCEHSCGRPDDQPDQLVGKEGKSKSCRTLAVS</sequence>
<dbReference type="STRING" id="197461.A3843_13840"/>
<dbReference type="RefSeq" id="WP_051269207.1">
    <property type="nucleotide sequence ID" value="NZ_LVVZ01000020.1"/>
</dbReference>
<dbReference type="AlphaFoldDB" id="A0A1U7JF43"/>
<dbReference type="SUPFAM" id="SSF53474">
    <property type="entry name" value="alpha/beta-Hydrolases"/>
    <property type="match status" value="1"/>
</dbReference>
<dbReference type="EMBL" id="LVVZ01000020">
    <property type="protein sequence ID" value="OKL43304.1"/>
    <property type="molecule type" value="Genomic_DNA"/>
</dbReference>
<proteinExistence type="predicted"/>
<dbReference type="Proteomes" id="UP000185783">
    <property type="component" value="Unassembled WGS sequence"/>
</dbReference>
<keyword evidence="4" id="KW-1185">Reference proteome</keyword>
<feature type="region of interest" description="Disordered" evidence="1">
    <location>
        <begin position="256"/>
        <end position="284"/>
    </location>
</feature>
<organism evidence="3 4">
    <name type="scientific">Pseudovibrio exalbescens</name>
    <dbReference type="NCBI Taxonomy" id="197461"/>
    <lineage>
        <taxon>Bacteria</taxon>
        <taxon>Pseudomonadati</taxon>
        <taxon>Pseudomonadota</taxon>
        <taxon>Alphaproteobacteria</taxon>
        <taxon>Hyphomicrobiales</taxon>
        <taxon>Stappiaceae</taxon>
        <taxon>Pseudovibrio</taxon>
    </lineage>
</organism>
<accession>A0A1U7JF43</accession>
<evidence type="ECO:0000256" key="1">
    <source>
        <dbReference type="SAM" id="MobiDB-lite"/>
    </source>
</evidence>
<dbReference type="InterPro" id="IPR046879">
    <property type="entry name" value="KANL3/Tex30_Abhydrolase"/>
</dbReference>
<evidence type="ECO:0000313" key="3">
    <source>
        <dbReference type="EMBL" id="OKL43304.1"/>
    </source>
</evidence>
<dbReference type="InterPro" id="IPR029058">
    <property type="entry name" value="AB_hydrolase_fold"/>
</dbReference>
<dbReference type="Pfam" id="PF20408">
    <property type="entry name" value="Abhydrolase_11"/>
    <property type="match status" value="1"/>
</dbReference>
<protein>
    <recommendedName>
        <fullName evidence="2">KANL3/Tex30 alpha/beta hydrolase-like domain-containing protein</fullName>
    </recommendedName>
</protein>
<reference evidence="3 4" key="1">
    <citation type="submission" date="2016-03" db="EMBL/GenBank/DDBJ databases">
        <title>Genome sequence of Nesiotobacter sp. nov., a moderately halophilic alphaproteobacterium isolated from the Yellow Sea, China.</title>
        <authorList>
            <person name="Zhang G."/>
            <person name="Zhang R."/>
        </authorList>
    </citation>
    <scope>NUCLEOTIDE SEQUENCE [LARGE SCALE GENOMIC DNA]</scope>
    <source>
        <strain evidence="3 4">WB1-6</strain>
    </source>
</reference>